<dbReference type="OrthoDB" id="9803459at2"/>
<dbReference type="RefSeq" id="WP_061607398.1">
    <property type="nucleotide sequence ID" value="NZ_JEMA01000372.1"/>
</dbReference>
<accession>A0A150QSB4</accession>
<dbReference type="InterPro" id="IPR050742">
    <property type="entry name" value="Helicase_Restrict-Modif_Enz"/>
</dbReference>
<sequence>MDAEERAQIEQVLSRISREDWDGFLASDEGSRVGERLDAVRAALRGSGNLSPGAPSRPIAEVVDLLGHRLLSDGATGPWLREKVLQNLPTTKYKKLEVLYREVGGRRAAPLHGNMTQQGAGSRVMAAYWHQGSTWARRFCQIAGLPELLAKCRSNPLPDDEEVVPVEPLPPLHDFQIEVYAAMRKMLLGGTGETAMLSLPTGAGKTRVAVEAICDHLAEERQRRNVVIWIAQSDELQRQAWECFRQVWQVPPQRAGEIIRRTLPLSIVRLWGGRDPDSIEIGDEPTVLVAGIDQLASWVDNRPDFFESFPTRRLACAVVDEAHSLITHTQREVLVALGLCAKREWRALQGAAPVIGLSATPWRSDDEESATLQRYFQKQLLRPDSLGQKPIQALQRRGILAQVNAERLRVEGTRAMTDAQLRRFEQFRDLPGDYVEQLGLEHDRNARILKRLGRLPKRRRSLVFACSIAHAEVLAVALNRALDDGCAAVVTGQTPRAERAAAIERFRDGDGLRFLCNVGVLTTGFDAPRVDVVCITRPTTSALRYEQMVGRGLRGPENGGTAECLVVDVQDDGLPEGIQSYSRVAHLWDG</sequence>
<dbReference type="GO" id="GO:0005829">
    <property type="term" value="C:cytosol"/>
    <property type="evidence" value="ECO:0007669"/>
    <property type="project" value="TreeGrafter"/>
</dbReference>
<dbReference type="Pfam" id="PF00270">
    <property type="entry name" value="DEAD"/>
    <property type="match status" value="1"/>
</dbReference>
<gene>
    <name evidence="5" type="ORF">BE15_30580</name>
</gene>
<name>A0A150QSB4_SORCE</name>
<feature type="domain" description="Helicase C-terminal" evidence="4">
    <location>
        <begin position="447"/>
        <end position="590"/>
    </location>
</feature>
<proteinExistence type="predicted"/>
<dbReference type="SMART" id="SM00490">
    <property type="entry name" value="HELICc"/>
    <property type="match status" value="1"/>
</dbReference>
<keyword evidence="1" id="KW-0547">Nucleotide-binding</keyword>
<evidence type="ECO:0000256" key="2">
    <source>
        <dbReference type="ARBA" id="ARBA00022840"/>
    </source>
</evidence>
<dbReference type="GO" id="GO:0003676">
    <property type="term" value="F:nucleic acid binding"/>
    <property type="evidence" value="ECO:0007669"/>
    <property type="project" value="InterPro"/>
</dbReference>
<dbReference type="SUPFAM" id="SSF52540">
    <property type="entry name" value="P-loop containing nucleoside triphosphate hydrolases"/>
    <property type="match status" value="1"/>
</dbReference>
<evidence type="ECO:0008006" key="7">
    <source>
        <dbReference type="Google" id="ProtNLM"/>
    </source>
</evidence>
<dbReference type="PANTHER" id="PTHR47396:SF1">
    <property type="entry name" value="ATP-DEPENDENT HELICASE IRC3-RELATED"/>
    <property type="match status" value="1"/>
</dbReference>
<evidence type="ECO:0000313" key="5">
    <source>
        <dbReference type="EMBL" id="KYF70854.1"/>
    </source>
</evidence>
<comment type="caution">
    <text evidence="5">The sequence shown here is derived from an EMBL/GenBank/DDBJ whole genome shotgun (WGS) entry which is preliminary data.</text>
</comment>
<dbReference type="Pfam" id="PF00271">
    <property type="entry name" value="Helicase_C"/>
    <property type="match status" value="1"/>
</dbReference>
<dbReference type="Proteomes" id="UP000075260">
    <property type="component" value="Unassembled WGS sequence"/>
</dbReference>
<dbReference type="InterPro" id="IPR027417">
    <property type="entry name" value="P-loop_NTPase"/>
</dbReference>
<dbReference type="GO" id="GO:0005524">
    <property type="term" value="F:ATP binding"/>
    <property type="evidence" value="ECO:0007669"/>
    <property type="project" value="UniProtKB-KW"/>
</dbReference>
<dbReference type="PANTHER" id="PTHR47396">
    <property type="entry name" value="TYPE I RESTRICTION ENZYME ECOKI R PROTEIN"/>
    <property type="match status" value="1"/>
</dbReference>
<dbReference type="PROSITE" id="PS51192">
    <property type="entry name" value="HELICASE_ATP_BIND_1"/>
    <property type="match status" value="1"/>
</dbReference>
<evidence type="ECO:0000313" key="6">
    <source>
        <dbReference type="Proteomes" id="UP000075260"/>
    </source>
</evidence>
<dbReference type="EMBL" id="JEMA01000372">
    <property type="protein sequence ID" value="KYF70854.1"/>
    <property type="molecule type" value="Genomic_DNA"/>
</dbReference>
<dbReference type="InterPro" id="IPR014001">
    <property type="entry name" value="Helicase_ATP-bd"/>
</dbReference>
<dbReference type="PROSITE" id="PS51194">
    <property type="entry name" value="HELICASE_CTER"/>
    <property type="match status" value="1"/>
</dbReference>
<evidence type="ECO:0000256" key="1">
    <source>
        <dbReference type="ARBA" id="ARBA00022741"/>
    </source>
</evidence>
<dbReference type="AlphaFoldDB" id="A0A150QSB4"/>
<protein>
    <recommendedName>
        <fullName evidence="7">DEAD/DEAH box helicase</fullName>
    </recommendedName>
</protein>
<feature type="domain" description="Helicase ATP-binding" evidence="3">
    <location>
        <begin position="186"/>
        <end position="379"/>
    </location>
</feature>
<reference evidence="5 6" key="1">
    <citation type="submission" date="2014-02" db="EMBL/GenBank/DDBJ databases">
        <title>The small core and large imbalanced accessory genome model reveals a collaborative survival strategy of Sorangium cellulosum strains in nature.</title>
        <authorList>
            <person name="Han K."/>
            <person name="Peng R."/>
            <person name="Blom J."/>
            <person name="Li Y.-Z."/>
        </authorList>
    </citation>
    <scope>NUCLEOTIDE SEQUENCE [LARGE SCALE GENOMIC DNA]</scope>
    <source>
        <strain evidence="5 6">So0008-312</strain>
    </source>
</reference>
<keyword evidence="2" id="KW-0067">ATP-binding</keyword>
<dbReference type="InterPro" id="IPR011545">
    <property type="entry name" value="DEAD/DEAH_box_helicase_dom"/>
</dbReference>
<evidence type="ECO:0000259" key="4">
    <source>
        <dbReference type="PROSITE" id="PS51194"/>
    </source>
</evidence>
<evidence type="ECO:0000259" key="3">
    <source>
        <dbReference type="PROSITE" id="PS51192"/>
    </source>
</evidence>
<dbReference type="SMART" id="SM00487">
    <property type="entry name" value="DEXDc"/>
    <property type="match status" value="1"/>
</dbReference>
<dbReference type="InterPro" id="IPR001650">
    <property type="entry name" value="Helicase_C-like"/>
</dbReference>
<organism evidence="5 6">
    <name type="scientific">Sorangium cellulosum</name>
    <name type="common">Polyangium cellulosum</name>
    <dbReference type="NCBI Taxonomy" id="56"/>
    <lineage>
        <taxon>Bacteria</taxon>
        <taxon>Pseudomonadati</taxon>
        <taxon>Myxococcota</taxon>
        <taxon>Polyangia</taxon>
        <taxon>Polyangiales</taxon>
        <taxon>Polyangiaceae</taxon>
        <taxon>Sorangium</taxon>
    </lineage>
</organism>
<dbReference type="Gene3D" id="3.40.50.300">
    <property type="entry name" value="P-loop containing nucleotide triphosphate hydrolases"/>
    <property type="match status" value="2"/>
</dbReference>